<protein>
    <submittedName>
        <fullName evidence="2">Uncharacterized protein</fullName>
    </submittedName>
</protein>
<dbReference type="AlphaFoldDB" id="A0A8H3N5L3"/>
<sequence>MQIKTILAVFAMASLATAAPEPEALEKRDCLPGQTRFCCTTFFPFDFFIISNLGSGCVKTTAACTSPKKEACCAKPNLQSNGDLACFK</sequence>
<evidence type="ECO:0000256" key="1">
    <source>
        <dbReference type="SAM" id="SignalP"/>
    </source>
</evidence>
<reference evidence="2 3" key="1">
    <citation type="submission" date="2020-01" db="EMBL/GenBank/DDBJ databases">
        <title>Draft genome sequence of Aspergillus udagawae IFM 46972.</title>
        <authorList>
            <person name="Takahashi H."/>
            <person name="Yaguchi T."/>
        </authorList>
    </citation>
    <scope>NUCLEOTIDE SEQUENCE [LARGE SCALE GENOMIC DNA]</scope>
    <source>
        <strain evidence="2 3">IFM 46972</strain>
    </source>
</reference>
<keyword evidence="1" id="KW-0732">Signal</keyword>
<organism evidence="2 3">
    <name type="scientific">Aspergillus udagawae</name>
    <dbReference type="NCBI Taxonomy" id="91492"/>
    <lineage>
        <taxon>Eukaryota</taxon>
        <taxon>Fungi</taxon>
        <taxon>Dikarya</taxon>
        <taxon>Ascomycota</taxon>
        <taxon>Pezizomycotina</taxon>
        <taxon>Eurotiomycetes</taxon>
        <taxon>Eurotiomycetidae</taxon>
        <taxon>Eurotiales</taxon>
        <taxon>Aspergillaceae</taxon>
        <taxon>Aspergillus</taxon>
        <taxon>Aspergillus subgen. Fumigati</taxon>
    </lineage>
</organism>
<proteinExistence type="predicted"/>
<dbReference type="EMBL" id="BLKC01000006">
    <property type="protein sequence ID" value="GFF25127.1"/>
    <property type="molecule type" value="Genomic_DNA"/>
</dbReference>
<name>A0A8H3N5L3_9EURO</name>
<comment type="caution">
    <text evidence="2">The sequence shown here is derived from an EMBL/GenBank/DDBJ whole genome shotgun (WGS) entry which is preliminary data.</text>
</comment>
<dbReference type="Proteomes" id="UP000465221">
    <property type="component" value="Unassembled WGS sequence"/>
</dbReference>
<gene>
    <name evidence="2" type="ORF">IFM46972_01293</name>
</gene>
<feature type="chain" id="PRO_5034600529" evidence="1">
    <location>
        <begin position="19"/>
        <end position="88"/>
    </location>
</feature>
<evidence type="ECO:0000313" key="3">
    <source>
        <dbReference type="Proteomes" id="UP000465221"/>
    </source>
</evidence>
<evidence type="ECO:0000313" key="2">
    <source>
        <dbReference type="EMBL" id="GFF25127.1"/>
    </source>
</evidence>
<feature type="signal peptide" evidence="1">
    <location>
        <begin position="1"/>
        <end position="18"/>
    </location>
</feature>
<accession>A0A8H3N5L3</accession>